<dbReference type="SUPFAM" id="SSF51905">
    <property type="entry name" value="FAD/NAD(P)-binding domain"/>
    <property type="match status" value="1"/>
</dbReference>
<keyword evidence="15" id="KW-1185">Reference proteome</keyword>
<dbReference type="PROSITE" id="PS00076">
    <property type="entry name" value="PYRIDINE_REDOX_1"/>
    <property type="match status" value="1"/>
</dbReference>
<comment type="caution">
    <text evidence="14">The sequence shown here is derived from an EMBL/GenBank/DDBJ whole genome shotgun (WGS) entry which is preliminary data.</text>
</comment>
<sequence>MTIPSAKTVTAKVLVVGGGPGGYVAAIRAGQLGLDTVLVEADRLGGTCLIRGCIPSKALIHVASRFEAMEQSLGDGRFGIALDLPPRLDLAAAMRWKDGIVDRLSGGVAALLRKAKVRVLRGWAVFSDAKTCTVQGSDGPLTVRAEHVILANGSEPVPLPNLPFAGPVLSSTEALSLERLPRRLVVVGGGYIGLELGSAFAKMGSTVTVVEAQPRILPLYDAALTDPVRRWLERAGVTLHLGARALGMEAEGNGQALVVQTADSGMIRLPVDAVLSTVGRRPRLEGWGFEAMGVERRGAFVAVDDQCRTSMRNVWAIGDLVGEPMLAHKASAQGEMVAEIIAGHRRRFAPAAIPAVCFTEPEIVSVGLSPTEASAQGIDVIVDQFPFAANGRALTLDAGESGFVRLVARRDDRRVIGIQAVGTHVSELSGEFALALEMGAELEDVAGTIHAHPTLGEVFHEAALKLLGRPLHLGS</sequence>
<evidence type="ECO:0000256" key="2">
    <source>
        <dbReference type="ARBA" id="ARBA00012608"/>
    </source>
</evidence>
<evidence type="ECO:0000256" key="7">
    <source>
        <dbReference type="ARBA" id="ARBA00023027"/>
    </source>
</evidence>
<evidence type="ECO:0000256" key="4">
    <source>
        <dbReference type="ARBA" id="ARBA00022630"/>
    </source>
</evidence>
<reference evidence="15" key="1">
    <citation type="submission" date="2021-01" db="EMBL/GenBank/DDBJ databases">
        <title>Genome public.</title>
        <authorList>
            <person name="Liu C."/>
            <person name="Sun Q."/>
        </authorList>
    </citation>
    <scope>NUCLEOTIDE SEQUENCE [LARGE SCALE GENOMIC DNA]</scope>
    <source>
        <strain evidence="15">YIM B02556</strain>
    </source>
</reference>
<dbReference type="InterPro" id="IPR004099">
    <property type="entry name" value="Pyr_nucl-diS_OxRdtase_dimer"/>
</dbReference>
<dbReference type="Pfam" id="PF07992">
    <property type="entry name" value="Pyr_redox_2"/>
    <property type="match status" value="1"/>
</dbReference>
<evidence type="ECO:0000256" key="9">
    <source>
        <dbReference type="ARBA" id="ARBA00023284"/>
    </source>
</evidence>
<dbReference type="RefSeq" id="WP_200190933.1">
    <property type="nucleotide sequence ID" value="NZ_JAENHM010000017.1"/>
</dbReference>
<evidence type="ECO:0000259" key="12">
    <source>
        <dbReference type="Pfam" id="PF02852"/>
    </source>
</evidence>
<name>A0ABS1F043_9PROT</name>
<proteinExistence type="inferred from homology"/>
<dbReference type="EC" id="1.8.1.4" evidence="2 11"/>
<comment type="miscellaneous">
    <text evidence="11">The active site is a redox-active disulfide bond.</text>
</comment>
<dbReference type="Pfam" id="PF02852">
    <property type="entry name" value="Pyr_redox_dim"/>
    <property type="match status" value="1"/>
</dbReference>
<evidence type="ECO:0000256" key="5">
    <source>
        <dbReference type="ARBA" id="ARBA00022827"/>
    </source>
</evidence>
<organism evidence="14 15">
    <name type="scientific">Azospirillum endophyticum</name>
    <dbReference type="NCBI Taxonomy" id="2800326"/>
    <lineage>
        <taxon>Bacteria</taxon>
        <taxon>Pseudomonadati</taxon>
        <taxon>Pseudomonadota</taxon>
        <taxon>Alphaproteobacteria</taxon>
        <taxon>Rhodospirillales</taxon>
        <taxon>Azospirillaceae</taxon>
        <taxon>Azospirillum</taxon>
    </lineage>
</organism>
<dbReference type="NCBIfam" id="TIGR01350">
    <property type="entry name" value="lipoamide_DH"/>
    <property type="match status" value="1"/>
</dbReference>
<dbReference type="EMBL" id="JAENHM010000017">
    <property type="protein sequence ID" value="MBK1836743.1"/>
    <property type="molecule type" value="Genomic_DNA"/>
</dbReference>
<comment type="similarity">
    <text evidence="1 11">Belongs to the class-I pyridine nucleotide-disulfide oxidoreductase family.</text>
</comment>
<dbReference type="InterPro" id="IPR023753">
    <property type="entry name" value="FAD/NAD-binding_dom"/>
</dbReference>
<dbReference type="GO" id="GO:0004148">
    <property type="term" value="F:dihydrolipoyl dehydrogenase (NADH) activity"/>
    <property type="evidence" value="ECO:0007669"/>
    <property type="project" value="UniProtKB-EC"/>
</dbReference>
<dbReference type="PANTHER" id="PTHR22912">
    <property type="entry name" value="DISULFIDE OXIDOREDUCTASE"/>
    <property type="match status" value="1"/>
</dbReference>
<evidence type="ECO:0000256" key="11">
    <source>
        <dbReference type="RuleBase" id="RU003692"/>
    </source>
</evidence>
<keyword evidence="5 11" id="KW-0274">FAD</keyword>
<accession>A0ABS1F043</accession>
<dbReference type="Gene3D" id="3.30.390.30">
    <property type="match status" value="1"/>
</dbReference>
<gene>
    <name evidence="14" type="primary">lpdA</name>
    <name evidence="14" type="ORF">JHL17_04895</name>
</gene>
<dbReference type="PRINTS" id="PR00411">
    <property type="entry name" value="PNDRDTASEI"/>
</dbReference>
<dbReference type="InterPro" id="IPR006258">
    <property type="entry name" value="Lipoamide_DH"/>
</dbReference>
<feature type="domain" description="Pyridine nucleotide-disulphide oxidoreductase dimerisation" evidence="12">
    <location>
        <begin position="353"/>
        <end position="463"/>
    </location>
</feature>
<comment type="catalytic activity">
    <reaction evidence="10 11">
        <text>N(6)-[(R)-dihydrolipoyl]-L-lysyl-[protein] + NAD(+) = N(6)-[(R)-lipoyl]-L-lysyl-[protein] + NADH + H(+)</text>
        <dbReference type="Rhea" id="RHEA:15045"/>
        <dbReference type="Rhea" id="RHEA-COMP:10474"/>
        <dbReference type="Rhea" id="RHEA-COMP:10475"/>
        <dbReference type="ChEBI" id="CHEBI:15378"/>
        <dbReference type="ChEBI" id="CHEBI:57540"/>
        <dbReference type="ChEBI" id="CHEBI:57945"/>
        <dbReference type="ChEBI" id="CHEBI:83099"/>
        <dbReference type="ChEBI" id="CHEBI:83100"/>
        <dbReference type="EC" id="1.8.1.4"/>
    </reaction>
</comment>
<dbReference type="Gene3D" id="3.50.50.60">
    <property type="entry name" value="FAD/NAD(P)-binding domain"/>
    <property type="match status" value="2"/>
</dbReference>
<comment type="cofactor">
    <cofactor evidence="11">
        <name>FAD</name>
        <dbReference type="ChEBI" id="CHEBI:57692"/>
    </cofactor>
    <text evidence="11">Binds 1 FAD per subunit.</text>
</comment>
<keyword evidence="4 11" id="KW-0285">Flavoprotein</keyword>
<evidence type="ECO:0000256" key="6">
    <source>
        <dbReference type="ARBA" id="ARBA00023002"/>
    </source>
</evidence>
<dbReference type="PANTHER" id="PTHR22912:SF160">
    <property type="entry name" value="DIHYDROLIPOYL DEHYDROGENASE"/>
    <property type="match status" value="1"/>
</dbReference>
<dbReference type="InterPro" id="IPR001100">
    <property type="entry name" value="Pyr_nuc-diS_OxRdtase"/>
</dbReference>
<evidence type="ECO:0000256" key="1">
    <source>
        <dbReference type="ARBA" id="ARBA00007532"/>
    </source>
</evidence>
<dbReference type="PIRSF" id="PIRSF000350">
    <property type="entry name" value="Mercury_reductase_MerA"/>
    <property type="match status" value="1"/>
</dbReference>
<evidence type="ECO:0000256" key="3">
    <source>
        <dbReference type="ARBA" id="ARBA00016961"/>
    </source>
</evidence>
<keyword evidence="8" id="KW-1015">Disulfide bond</keyword>
<evidence type="ECO:0000256" key="10">
    <source>
        <dbReference type="ARBA" id="ARBA00049187"/>
    </source>
</evidence>
<evidence type="ECO:0000313" key="14">
    <source>
        <dbReference type="EMBL" id="MBK1836743.1"/>
    </source>
</evidence>
<dbReference type="Proteomes" id="UP000652760">
    <property type="component" value="Unassembled WGS sequence"/>
</dbReference>
<keyword evidence="9 11" id="KW-0676">Redox-active center</keyword>
<keyword evidence="6 11" id="KW-0560">Oxidoreductase</keyword>
<dbReference type="InterPro" id="IPR012999">
    <property type="entry name" value="Pyr_OxRdtase_I_AS"/>
</dbReference>
<dbReference type="SUPFAM" id="SSF55424">
    <property type="entry name" value="FAD/NAD-linked reductases, dimerisation (C-terminal) domain"/>
    <property type="match status" value="1"/>
</dbReference>
<feature type="domain" description="FAD/NAD(P)-binding" evidence="13">
    <location>
        <begin position="12"/>
        <end position="334"/>
    </location>
</feature>
<evidence type="ECO:0000259" key="13">
    <source>
        <dbReference type="Pfam" id="PF07992"/>
    </source>
</evidence>
<dbReference type="PRINTS" id="PR00368">
    <property type="entry name" value="FADPNR"/>
</dbReference>
<dbReference type="InterPro" id="IPR050151">
    <property type="entry name" value="Class-I_Pyr_Nuc-Dis_Oxidored"/>
</dbReference>
<protein>
    <recommendedName>
        <fullName evidence="3 11">Dihydrolipoyl dehydrogenase</fullName>
        <ecNumber evidence="2 11">1.8.1.4</ecNumber>
    </recommendedName>
</protein>
<keyword evidence="7 11" id="KW-0520">NAD</keyword>
<dbReference type="InterPro" id="IPR036188">
    <property type="entry name" value="FAD/NAD-bd_sf"/>
</dbReference>
<dbReference type="InterPro" id="IPR016156">
    <property type="entry name" value="FAD/NAD-linked_Rdtase_dimer_sf"/>
</dbReference>
<evidence type="ECO:0000256" key="8">
    <source>
        <dbReference type="ARBA" id="ARBA00023157"/>
    </source>
</evidence>
<evidence type="ECO:0000313" key="15">
    <source>
        <dbReference type="Proteomes" id="UP000652760"/>
    </source>
</evidence>